<evidence type="ECO:0000256" key="1">
    <source>
        <dbReference type="SAM" id="MobiDB-lite"/>
    </source>
</evidence>
<protein>
    <recommendedName>
        <fullName evidence="2">BZIP domain-containing protein</fullName>
    </recommendedName>
</protein>
<feature type="region of interest" description="Disordered" evidence="1">
    <location>
        <begin position="205"/>
        <end position="264"/>
    </location>
</feature>
<evidence type="ECO:0000313" key="3">
    <source>
        <dbReference type="EMBL" id="KAA1073942.1"/>
    </source>
</evidence>
<organism evidence="3 4">
    <name type="scientific">Puccinia graminis f. sp. tritici</name>
    <dbReference type="NCBI Taxonomy" id="56615"/>
    <lineage>
        <taxon>Eukaryota</taxon>
        <taxon>Fungi</taxon>
        <taxon>Dikarya</taxon>
        <taxon>Basidiomycota</taxon>
        <taxon>Pucciniomycotina</taxon>
        <taxon>Pucciniomycetes</taxon>
        <taxon>Pucciniales</taxon>
        <taxon>Pucciniaceae</taxon>
        <taxon>Puccinia</taxon>
    </lineage>
</organism>
<feature type="region of interest" description="Disordered" evidence="1">
    <location>
        <begin position="1"/>
        <end position="38"/>
    </location>
</feature>
<evidence type="ECO:0000259" key="2">
    <source>
        <dbReference type="PROSITE" id="PS00036"/>
    </source>
</evidence>
<reference evidence="3 4" key="1">
    <citation type="submission" date="2019-05" db="EMBL/GenBank/DDBJ databases">
        <title>Emergence of the Ug99 lineage of the wheat stem rust pathogen through somatic hybridization.</title>
        <authorList>
            <person name="Li F."/>
            <person name="Upadhyaya N.M."/>
            <person name="Sperschneider J."/>
            <person name="Matny O."/>
            <person name="Nguyen-Phuc H."/>
            <person name="Mago R."/>
            <person name="Raley C."/>
            <person name="Miller M.E."/>
            <person name="Silverstein K.A.T."/>
            <person name="Henningsen E."/>
            <person name="Hirsch C.D."/>
            <person name="Visser B."/>
            <person name="Pretorius Z.A."/>
            <person name="Steffenson B.J."/>
            <person name="Schwessinger B."/>
            <person name="Dodds P.N."/>
            <person name="Figueroa M."/>
        </authorList>
    </citation>
    <scope>NUCLEOTIDE SEQUENCE [LARGE SCALE GENOMIC DNA]</scope>
    <source>
        <strain evidence="3 4">Ug99</strain>
    </source>
</reference>
<feature type="compositionally biased region" description="Low complexity" evidence="1">
    <location>
        <begin position="340"/>
        <end position="356"/>
    </location>
</feature>
<feature type="domain" description="BZIP" evidence="2">
    <location>
        <begin position="22"/>
        <end position="37"/>
    </location>
</feature>
<feature type="compositionally biased region" description="Polar residues" evidence="1">
    <location>
        <begin position="387"/>
        <end position="397"/>
    </location>
</feature>
<dbReference type="Proteomes" id="UP000325313">
    <property type="component" value="Unassembled WGS sequence"/>
</dbReference>
<gene>
    <name evidence="3" type="ORF">PGTUg99_025700</name>
</gene>
<sequence length="471" mass="52277">MPRQPLVDTPGLPPYGQRSSERRKEQNRIAQRQLRERRQQQEAAQALKLQQQQNEIRRLHRLITELRNENFTLRSQSHTRRRQSVIPISSLSRGLVMPHPHPPTTTPGPMVPTLESACNKPFLARHSIDYSSLHGAGIDTSDSSHRLHEHKFFKSWSSDDQRGPSFASHLRPPGARSAVLHPAQLAYNHQASRSNTSAELIDQKARPAESLYGQTSSPEMSSVPVESKPPTSNWLSRNTTPPMGDGARDPPTNAWASSPQKLNRSPQLEFASKTENNFFAPSSVNLASFWPAEVFDTPNKHNSHGDVDQFSASTLSVVPSEFFPASNPFMASDRIQPRKTSASTSSDSNSVAPNSDEYSSLSSMSINSAHFPFFSPEILSHHFARSASPTATGSSPEAQVEERNFSDANATNQFRSPFSESNDSEINGQSNFGLSFSWIETEKSNMEALSPLPPHAKPMCLDVSEIWECDL</sequence>
<dbReference type="InterPro" id="IPR004827">
    <property type="entry name" value="bZIP"/>
</dbReference>
<proteinExistence type="predicted"/>
<feature type="compositionally biased region" description="Polar residues" evidence="1">
    <location>
        <begin position="231"/>
        <end position="241"/>
    </location>
</feature>
<dbReference type="AlphaFoldDB" id="A0A5B0MB67"/>
<comment type="caution">
    <text evidence="3">The sequence shown here is derived from an EMBL/GenBank/DDBJ whole genome shotgun (WGS) entry which is preliminary data.</text>
</comment>
<evidence type="ECO:0000313" key="4">
    <source>
        <dbReference type="Proteomes" id="UP000325313"/>
    </source>
</evidence>
<feature type="compositionally biased region" description="Polar residues" evidence="1">
    <location>
        <begin position="406"/>
        <end position="427"/>
    </location>
</feature>
<feature type="region of interest" description="Disordered" evidence="1">
    <location>
        <begin position="386"/>
        <end position="427"/>
    </location>
</feature>
<accession>A0A5B0MB67</accession>
<dbReference type="GO" id="GO:0003700">
    <property type="term" value="F:DNA-binding transcription factor activity"/>
    <property type="evidence" value="ECO:0007669"/>
    <property type="project" value="InterPro"/>
</dbReference>
<dbReference type="PROSITE" id="PS00036">
    <property type="entry name" value="BZIP_BASIC"/>
    <property type="match status" value="1"/>
</dbReference>
<feature type="compositionally biased region" description="Polar residues" evidence="1">
    <location>
        <begin position="254"/>
        <end position="264"/>
    </location>
</feature>
<dbReference type="EMBL" id="VDEP01000474">
    <property type="protein sequence ID" value="KAA1073942.1"/>
    <property type="molecule type" value="Genomic_DNA"/>
</dbReference>
<feature type="region of interest" description="Disordered" evidence="1">
    <location>
        <begin position="328"/>
        <end position="359"/>
    </location>
</feature>
<feature type="compositionally biased region" description="Low complexity" evidence="1">
    <location>
        <begin position="216"/>
        <end position="230"/>
    </location>
</feature>
<feature type="compositionally biased region" description="Basic and acidic residues" evidence="1">
    <location>
        <begin position="19"/>
        <end position="38"/>
    </location>
</feature>
<name>A0A5B0MB67_PUCGR</name>